<comment type="caution">
    <text evidence="1">The sequence shown here is derived from an EMBL/GenBank/DDBJ whole genome shotgun (WGS) entry which is preliminary data.</text>
</comment>
<name>X0U8J3_9ZZZZ</name>
<sequence>YNEKTTLEVEVTESAGENKFDFKLTSGEAAR</sequence>
<organism evidence="1">
    <name type="scientific">marine sediment metagenome</name>
    <dbReference type="NCBI Taxonomy" id="412755"/>
    <lineage>
        <taxon>unclassified sequences</taxon>
        <taxon>metagenomes</taxon>
        <taxon>ecological metagenomes</taxon>
    </lineage>
</organism>
<proteinExistence type="predicted"/>
<dbReference type="AlphaFoldDB" id="X0U8J3"/>
<accession>X0U8J3</accession>
<feature type="non-terminal residue" evidence="1">
    <location>
        <position position="1"/>
    </location>
</feature>
<protein>
    <submittedName>
        <fullName evidence="1">Uncharacterized protein</fullName>
    </submittedName>
</protein>
<gene>
    <name evidence="1" type="ORF">S01H1_19772</name>
</gene>
<reference evidence="1" key="1">
    <citation type="journal article" date="2014" name="Front. Microbiol.">
        <title>High frequency of phylogenetically diverse reductive dehalogenase-homologous genes in deep subseafloor sedimentary metagenomes.</title>
        <authorList>
            <person name="Kawai M."/>
            <person name="Futagami T."/>
            <person name="Toyoda A."/>
            <person name="Takaki Y."/>
            <person name="Nishi S."/>
            <person name="Hori S."/>
            <person name="Arai W."/>
            <person name="Tsubouchi T."/>
            <person name="Morono Y."/>
            <person name="Uchiyama I."/>
            <person name="Ito T."/>
            <person name="Fujiyama A."/>
            <person name="Inagaki F."/>
            <person name="Takami H."/>
        </authorList>
    </citation>
    <scope>NUCLEOTIDE SEQUENCE</scope>
    <source>
        <strain evidence="1">Expedition CK06-06</strain>
    </source>
</reference>
<evidence type="ECO:0000313" key="1">
    <source>
        <dbReference type="EMBL" id="GAF96682.1"/>
    </source>
</evidence>
<dbReference type="EMBL" id="BARS01010725">
    <property type="protein sequence ID" value="GAF96682.1"/>
    <property type="molecule type" value="Genomic_DNA"/>
</dbReference>